<dbReference type="AlphaFoldDB" id="A0AAJ1MM47"/>
<evidence type="ECO:0000256" key="1">
    <source>
        <dbReference type="ARBA" id="ARBA00004370"/>
    </source>
</evidence>
<comment type="caution">
    <text evidence="8">The sequence shown here is derived from an EMBL/GenBank/DDBJ whole genome shotgun (WGS) entry which is preliminary data.</text>
</comment>
<dbReference type="PANTHER" id="PTHR12383:SF16">
    <property type="entry name" value="MITOCHONDRIAL INNER MEMBRANE PROTEASE SUBUNIT 1"/>
    <property type="match status" value="1"/>
</dbReference>
<dbReference type="PRINTS" id="PR00727">
    <property type="entry name" value="LEADERPTASE"/>
</dbReference>
<sequence length="113" mass="12857">MWKFPVIFCFLLLISVSIIFDINRVQGSSMEPELNNGSLIIIRRNLFNIKKTAKDDMVIFINPLTGRPNVKRCSTAKDGMLFLTGDNLPESTDSRHFGSIPASEVRGWVWKKI</sequence>
<keyword evidence="3" id="KW-0378">Hydrolase</keyword>
<evidence type="ECO:0000256" key="2">
    <source>
        <dbReference type="ARBA" id="ARBA00019232"/>
    </source>
</evidence>
<dbReference type="Proteomes" id="UP001221217">
    <property type="component" value="Unassembled WGS sequence"/>
</dbReference>
<dbReference type="PANTHER" id="PTHR12383">
    <property type="entry name" value="PROTEASE FAMILY S26 MITOCHONDRIAL INNER MEMBRANE PROTEASE-RELATED"/>
    <property type="match status" value="1"/>
</dbReference>
<dbReference type="Gene3D" id="2.10.109.10">
    <property type="entry name" value="Umud Fragment, subunit A"/>
    <property type="match status" value="1"/>
</dbReference>
<dbReference type="InterPro" id="IPR052064">
    <property type="entry name" value="Mito_IMP1_subunit"/>
</dbReference>
<dbReference type="Pfam" id="PF10502">
    <property type="entry name" value="Peptidase_S26"/>
    <property type="match status" value="1"/>
</dbReference>
<evidence type="ECO:0000256" key="3">
    <source>
        <dbReference type="ARBA" id="ARBA00022801"/>
    </source>
</evidence>
<protein>
    <recommendedName>
        <fullName evidence="2">Signal peptidase I</fullName>
    </recommendedName>
    <alternativeName>
        <fullName evidence="5">Leader peptidase I</fullName>
    </alternativeName>
</protein>
<dbReference type="EMBL" id="JAQQAL010000051">
    <property type="protein sequence ID" value="MDC7228601.1"/>
    <property type="molecule type" value="Genomic_DNA"/>
</dbReference>
<comment type="similarity">
    <text evidence="6">Belongs to the peptidase S26 family. IMP1 subfamily.</text>
</comment>
<comment type="subcellular location">
    <subcellularLocation>
        <location evidence="1">Membrane</location>
    </subcellularLocation>
</comment>
<dbReference type="GO" id="GO:0006465">
    <property type="term" value="P:signal peptide processing"/>
    <property type="evidence" value="ECO:0007669"/>
    <property type="project" value="InterPro"/>
</dbReference>
<dbReference type="InterPro" id="IPR036286">
    <property type="entry name" value="LexA/Signal_pep-like_sf"/>
</dbReference>
<dbReference type="InterPro" id="IPR000223">
    <property type="entry name" value="Pept_S26A_signal_pept_1"/>
</dbReference>
<dbReference type="GO" id="GO:0004252">
    <property type="term" value="F:serine-type endopeptidase activity"/>
    <property type="evidence" value="ECO:0007669"/>
    <property type="project" value="InterPro"/>
</dbReference>
<dbReference type="InterPro" id="IPR019533">
    <property type="entry name" value="Peptidase_S26"/>
</dbReference>
<evidence type="ECO:0000256" key="6">
    <source>
        <dbReference type="ARBA" id="ARBA00038445"/>
    </source>
</evidence>
<dbReference type="SUPFAM" id="SSF51306">
    <property type="entry name" value="LexA/Signal peptidase"/>
    <property type="match status" value="1"/>
</dbReference>
<evidence type="ECO:0000313" key="8">
    <source>
        <dbReference type="EMBL" id="MDC7228601.1"/>
    </source>
</evidence>
<evidence type="ECO:0000256" key="5">
    <source>
        <dbReference type="ARBA" id="ARBA00029906"/>
    </source>
</evidence>
<proteinExistence type="inferred from homology"/>
<dbReference type="CDD" id="cd06530">
    <property type="entry name" value="S26_SPase_I"/>
    <property type="match status" value="1"/>
</dbReference>
<name>A0AAJ1MM47_9SPIO</name>
<accession>A0AAJ1MM47</accession>
<feature type="domain" description="Peptidase S26" evidence="7">
    <location>
        <begin position="69"/>
        <end position="107"/>
    </location>
</feature>
<dbReference type="GO" id="GO:0016020">
    <property type="term" value="C:membrane"/>
    <property type="evidence" value="ECO:0007669"/>
    <property type="project" value="UniProtKB-SubCell"/>
</dbReference>
<evidence type="ECO:0000256" key="4">
    <source>
        <dbReference type="ARBA" id="ARBA00023136"/>
    </source>
</evidence>
<organism evidence="8 9">
    <name type="scientific">Candidatus Thalassospirochaeta sargassi</name>
    <dbReference type="NCBI Taxonomy" id="3119039"/>
    <lineage>
        <taxon>Bacteria</taxon>
        <taxon>Pseudomonadati</taxon>
        <taxon>Spirochaetota</taxon>
        <taxon>Spirochaetia</taxon>
        <taxon>Spirochaetales</taxon>
        <taxon>Spirochaetaceae</taxon>
        <taxon>Candidatus Thalassospirochaeta</taxon>
    </lineage>
</organism>
<reference evidence="8 9" key="1">
    <citation type="submission" date="2022-12" db="EMBL/GenBank/DDBJ databases">
        <title>Metagenome assembled genome from gulf of manar.</title>
        <authorList>
            <person name="Kohli P."/>
            <person name="Pk S."/>
            <person name="Venkata Ramana C."/>
            <person name="Sasikala C."/>
        </authorList>
    </citation>
    <scope>NUCLEOTIDE SEQUENCE [LARGE SCALE GENOMIC DNA]</scope>
    <source>
        <strain evidence="8">JB008</strain>
    </source>
</reference>
<evidence type="ECO:0000259" key="7">
    <source>
        <dbReference type="Pfam" id="PF10502"/>
    </source>
</evidence>
<gene>
    <name evidence="8" type="ORF">PQJ61_17700</name>
</gene>
<keyword evidence="4" id="KW-0472">Membrane</keyword>
<evidence type="ECO:0000313" key="9">
    <source>
        <dbReference type="Proteomes" id="UP001221217"/>
    </source>
</evidence>